<gene>
    <name evidence="1" type="ORF">NDI76_11560</name>
</gene>
<evidence type="ECO:0000313" key="1">
    <source>
        <dbReference type="EMBL" id="MDS0299379.1"/>
    </source>
</evidence>
<organism evidence="1 2">
    <name type="scientific">Halogeometricum salsisoli</name>
    <dbReference type="NCBI Taxonomy" id="2950536"/>
    <lineage>
        <taxon>Archaea</taxon>
        <taxon>Methanobacteriati</taxon>
        <taxon>Methanobacteriota</taxon>
        <taxon>Stenosarchaea group</taxon>
        <taxon>Halobacteria</taxon>
        <taxon>Halobacteriales</taxon>
        <taxon>Haloferacaceae</taxon>
        <taxon>Halogeometricum</taxon>
    </lineage>
</organism>
<reference evidence="1 2" key="1">
    <citation type="submission" date="2022-06" db="EMBL/GenBank/DDBJ databases">
        <title>Halogeometricum sp. a new haloarchaeum isolate from saline soil.</title>
        <authorList>
            <person name="Strakova D."/>
            <person name="Galisteo C."/>
            <person name="Sanchez-Porro C."/>
            <person name="Ventosa A."/>
        </authorList>
    </citation>
    <scope>NUCLEOTIDE SEQUENCE [LARGE SCALE GENOMIC DNA]</scope>
    <source>
        <strain evidence="1 2">S1BR25-6</strain>
    </source>
</reference>
<keyword evidence="2" id="KW-1185">Reference proteome</keyword>
<sequence length="51" mass="5680">MSRNAGDLNVVELSNEPVRAVVISPERTVWHLVLSLEWPQNNLGAASHLEM</sequence>
<dbReference type="Proteomes" id="UP001257060">
    <property type="component" value="Unassembled WGS sequence"/>
</dbReference>
<accession>A0ABU2GGU7</accession>
<evidence type="ECO:0000313" key="2">
    <source>
        <dbReference type="Proteomes" id="UP001257060"/>
    </source>
</evidence>
<comment type="caution">
    <text evidence="1">The sequence shown here is derived from an EMBL/GenBank/DDBJ whole genome shotgun (WGS) entry which is preliminary data.</text>
</comment>
<name>A0ABU2GGU7_9EURY</name>
<dbReference type="EMBL" id="JAMQOP010000002">
    <property type="protein sequence ID" value="MDS0299379.1"/>
    <property type="molecule type" value="Genomic_DNA"/>
</dbReference>
<proteinExistence type="predicted"/>
<protein>
    <submittedName>
        <fullName evidence="1">Uncharacterized protein</fullName>
    </submittedName>
</protein>